<organism evidence="1 2">
    <name type="scientific">Alternaria gaisen</name>
    <dbReference type="NCBI Taxonomy" id="167740"/>
    <lineage>
        <taxon>Eukaryota</taxon>
        <taxon>Fungi</taxon>
        <taxon>Dikarya</taxon>
        <taxon>Ascomycota</taxon>
        <taxon>Pezizomycotina</taxon>
        <taxon>Dothideomycetes</taxon>
        <taxon>Pleosporomycetidae</taxon>
        <taxon>Pleosporales</taxon>
        <taxon>Pleosporineae</taxon>
        <taxon>Pleosporaceae</taxon>
        <taxon>Alternaria</taxon>
        <taxon>Alternaria sect. Alternaria</taxon>
    </lineage>
</organism>
<protein>
    <submittedName>
        <fullName evidence="1">Uncharacterized protein</fullName>
    </submittedName>
</protein>
<comment type="caution">
    <text evidence="1">The sequence shown here is derived from an EMBL/GenBank/DDBJ whole genome shotgun (WGS) entry which is preliminary data.</text>
</comment>
<name>A0ACB6FR78_9PLEO</name>
<evidence type="ECO:0000313" key="1">
    <source>
        <dbReference type="EMBL" id="KAB2106941.1"/>
    </source>
</evidence>
<accession>A0ACB6FR78</accession>
<evidence type="ECO:0000313" key="2">
    <source>
        <dbReference type="Proteomes" id="UP000293547"/>
    </source>
</evidence>
<dbReference type="Proteomes" id="UP000293547">
    <property type="component" value="Unassembled WGS sequence"/>
</dbReference>
<reference evidence="1 2" key="1">
    <citation type="journal article" date="2019" name="bioRxiv">
        <title>Genomics, evolutionary history and diagnostics of the Alternaria alternata species group including apple and Asian pear pathotypes.</title>
        <authorList>
            <person name="Armitage A.D."/>
            <person name="Cockerton H.M."/>
            <person name="Sreenivasaprasad S."/>
            <person name="Woodhall J.W."/>
            <person name="Lane C.R."/>
            <person name="Harrison R.J."/>
            <person name="Clarkson J.P."/>
        </authorList>
    </citation>
    <scope>NUCLEOTIDE SEQUENCE [LARGE SCALE GENOMIC DNA]</scope>
    <source>
        <strain evidence="1 2">FERA 650</strain>
    </source>
</reference>
<dbReference type="EMBL" id="PDWZ02000004">
    <property type="protein sequence ID" value="KAB2106941.1"/>
    <property type="molecule type" value="Genomic_DNA"/>
</dbReference>
<sequence length="185" mass="21182">MPGRKRAASPSGGASAVKKTKKKKLLVILYVVYRPGIFPFLRLPAGIRNMIYHYVFYGTATIQQKKGQVPVGRERNISKRPTKPPMDSPNLSLLYVSRQLHHETALLTYMLTIFYIYIWSFGFGPRRAPASFLKKRSSTQIEALFNLRVCHWSWVESTWVKRSGNGSYWVEMLGLAEPSSKRLSK</sequence>
<gene>
    <name evidence="1" type="ORF">AG0111_0g4742</name>
</gene>
<proteinExistence type="predicted"/>
<keyword evidence="2" id="KW-1185">Reference proteome</keyword>